<feature type="transmembrane region" description="Helical" evidence="6">
    <location>
        <begin position="131"/>
        <end position="152"/>
    </location>
</feature>
<dbReference type="EMBL" id="BMXE01000003">
    <property type="protein sequence ID" value="GHB31066.1"/>
    <property type="molecule type" value="Genomic_DNA"/>
</dbReference>
<dbReference type="PROSITE" id="PS50850">
    <property type="entry name" value="MFS"/>
    <property type="match status" value="1"/>
</dbReference>
<dbReference type="InterPro" id="IPR011701">
    <property type="entry name" value="MFS"/>
</dbReference>
<dbReference type="Gene3D" id="1.20.1250.20">
    <property type="entry name" value="MFS general substrate transporter like domains"/>
    <property type="match status" value="1"/>
</dbReference>
<keyword evidence="5 6" id="KW-0472">Membrane</keyword>
<dbReference type="Proteomes" id="UP000637980">
    <property type="component" value="Unassembled WGS sequence"/>
</dbReference>
<sequence length="400" mass="43866">MKLFSLFAANLVASVAMGIALTIVPWELANSVGGGKFLAFTASWSTAVLIFVSPVAGRLVDRLSRRFALMVCVVTMGIVLQISALAYGSAVLKVAGLSVFYFLSQIFFLFFYNALTAFIQEVFEEEERGKVNGWMQVEMQASTVLVGLLMIYSIESEDFRSVLVLNGFLLFLSALLLGVIPYSKQSRPQQARRSSVVFATILRRYDLVMLGICGSVSFVCIMMLNIVHPVYMVSVLQLDVSALAKLSIAFGIGAAFSGFIAGRCVRKEIALPIMKTCIVLYTAMTFLMALFPDFLVILVLFAGLGATGSAIRVAYNTYIMSVVDEAIFGSYLSVISTVTYIQRTVFGLLLALIIAWWPASNYYWFVFAISFAGFVLLLVHGVLASGHRLEIPELGREKEA</sequence>
<feature type="transmembrane region" description="Helical" evidence="6">
    <location>
        <begin position="243"/>
        <end position="262"/>
    </location>
</feature>
<organism evidence="8 9">
    <name type="scientific">Pseudovibrio japonicus</name>
    <dbReference type="NCBI Taxonomy" id="366534"/>
    <lineage>
        <taxon>Bacteria</taxon>
        <taxon>Pseudomonadati</taxon>
        <taxon>Pseudomonadota</taxon>
        <taxon>Alphaproteobacteria</taxon>
        <taxon>Hyphomicrobiales</taxon>
        <taxon>Stappiaceae</taxon>
        <taxon>Pseudovibrio</taxon>
    </lineage>
</organism>
<evidence type="ECO:0000256" key="3">
    <source>
        <dbReference type="ARBA" id="ARBA00022692"/>
    </source>
</evidence>
<feature type="transmembrane region" description="Helical" evidence="6">
    <location>
        <begin position="164"/>
        <end position="183"/>
    </location>
</feature>
<keyword evidence="9" id="KW-1185">Reference proteome</keyword>
<feature type="transmembrane region" description="Helical" evidence="6">
    <location>
        <begin position="67"/>
        <end position="87"/>
    </location>
</feature>
<feature type="transmembrane region" description="Helical" evidence="6">
    <location>
        <begin position="42"/>
        <end position="60"/>
    </location>
</feature>
<feature type="transmembrane region" description="Helical" evidence="6">
    <location>
        <begin position="269"/>
        <end position="288"/>
    </location>
</feature>
<reference evidence="9" key="1">
    <citation type="journal article" date="2019" name="Int. J. Syst. Evol. Microbiol.">
        <title>The Global Catalogue of Microorganisms (GCM) 10K type strain sequencing project: providing services to taxonomists for standard genome sequencing and annotation.</title>
        <authorList>
            <consortium name="The Broad Institute Genomics Platform"/>
            <consortium name="The Broad Institute Genome Sequencing Center for Infectious Disease"/>
            <person name="Wu L."/>
            <person name="Ma J."/>
        </authorList>
    </citation>
    <scope>NUCLEOTIDE SEQUENCE [LARGE SCALE GENOMIC DNA]</scope>
    <source>
        <strain evidence="9">KCTC 12861</strain>
    </source>
</reference>
<comment type="subcellular location">
    <subcellularLocation>
        <location evidence="1">Cell membrane</location>
        <topology evidence="1">Multi-pass membrane protein</topology>
    </subcellularLocation>
</comment>
<evidence type="ECO:0000259" key="7">
    <source>
        <dbReference type="PROSITE" id="PS50850"/>
    </source>
</evidence>
<keyword evidence="2" id="KW-1003">Cell membrane</keyword>
<evidence type="ECO:0000256" key="5">
    <source>
        <dbReference type="ARBA" id="ARBA00023136"/>
    </source>
</evidence>
<dbReference type="RefSeq" id="WP_189436576.1">
    <property type="nucleotide sequence ID" value="NZ_BMXE01000003.1"/>
</dbReference>
<evidence type="ECO:0000256" key="4">
    <source>
        <dbReference type="ARBA" id="ARBA00022989"/>
    </source>
</evidence>
<dbReference type="PANTHER" id="PTHR23513">
    <property type="entry name" value="INTEGRAL MEMBRANE EFFLUX PROTEIN-RELATED"/>
    <property type="match status" value="1"/>
</dbReference>
<name>A0ABQ3E9U5_9HYPH</name>
<accession>A0ABQ3E9U5</accession>
<feature type="domain" description="Major facilitator superfamily (MFS) profile" evidence="7">
    <location>
        <begin position="1"/>
        <end position="385"/>
    </location>
</feature>
<dbReference type="Pfam" id="PF07690">
    <property type="entry name" value="MFS_1"/>
    <property type="match status" value="1"/>
</dbReference>
<gene>
    <name evidence="8" type="ORF">GCM10007094_19390</name>
</gene>
<evidence type="ECO:0000313" key="9">
    <source>
        <dbReference type="Proteomes" id="UP000637980"/>
    </source>
</evidence>
<keyword evidence="3 6" id="KW-0812">Transmembrane</keyword>
<feature type="transmembrane region" description="Helical" evidence="6">
    <location>
        <begin position="207"/>
        <end position="231"/>
    </location>
</feature>
<feature type="transmembrane region" description="Helical" evidence="6">
    <location>
        <begin position="99"/>
        <end position="119"/>
    </location>
</feature>
<feature type="transmembrane region" description="Helical" evidence="6">
    <location>
        <begin position="294"/>
        <end position="315"/>
    </location>
</feature>
<comment type="caution">
    <text evidence="8">The sequence shown here is derived from an EMBL/GenBank/DDBJ whole genome shotgun (WGS) entry which is preliminary data.</text>
</comment>
<keyword evidence="4 6" id="KW-1133">Transmembrane helix</keyword>
<proteinExistence type="predicted"/>
<dbReference type="PANTHER" id="PTHR23513:SF6">
    <property type="entry name" value="MAJOR FACILITATOR SUPERFAMILY ASSOCIATED DOMAIN-CONTAINING PROTEIN"/>
    <property type="match status" value="1"/>
</dbReference>
<evidence type="ECO:0000256" key="6">
    <source>
        <dbReference type="SAM" id="Phobius"/>
    </source>
</evidence>
<evidence type="ECO:0000313" key="8">
    <source>
        <dbReference type="EMBL" id="GHB31066.1"/>
    </source>
</evidence>
<dbReference type="InterPro" id="IPR020846">
    <property type="entry name" value="MFS_dom"/>
</dbReference>
<dbReference type="SUPFAM" id="SSF103473">
    <property type="entry name" value="MFS general substrate transporter"/>
    <property type="match status" value="1"/>
</dbReference>
<protein>
    <recommendedName>
        <fullName evidence="7">Major facilitator superfamily (MFS) profile domain-containing protein</fullName>
    </recommendedName>
</protein>
<feature type="transmembrane region" description="Helical" evidence="6">
    <location>
        <begin position="327"/>
        <end position="356"/>
    </location>
</feature>
<dbReference type="InterPro" id="IPR036259">
    <property type="entry name" value="MFS_trans_sf"/>
</dbReference>
<feature type="transmembrane region" description="Helical" evidence="6">
    <location>
        <begin position="362"/>
        <end position="383"/>
    </location>
</feature>
<evidence type="ECO:0000256" key="2">
    <source>
        <dbReference type="ARBA" id="ARBA00022475"/>
    </source>
</evidence>
<evidence type="ECO:0000256" key="1">
    <source>
        <dbReference type="ARBA" id="ARBA00004651"/>
    </source>
</evidence>